<name>A0A9E9CA51_9CYAN</name>
<dbReference type="InterPro" id="IPR022764">
    <property type="entry name" value="Peptidase_S54_rhomboid_dom"/>
</dbReference>
<evidence type="ECO:0000256" key="5">
    <source>
        <dbReference type="SAM" id="Phobius"/>
    </source>
</evidence>
<evidence type="ECO:0000313" key="8">
    <source>
        <dbReference type="Proteomes" id="UP001163152"/>
    </source>
</evidence>
<sequence>MNFDLLLSNPLAYLKIYLSSDNFNLEEQARAVGNLIVIAWTIYILDWGIGKGALAWSLGIRPRTVGGLLGIPVAPFLHGLSKTKDGEPDNSHIVGNTIAFAILGLFIALQGLRLFYVVTIGIVLISSFGTWLFGREGSIHAGASGVTYGYTGFLLVYGFISRNPLAIFLGALAFLINLRRGWSISGVLPTDAGISWEMHLFGFLGGILMAYLITYVTLSCCSP</sequence>
<dbReference type="Pfam" id="PF01694">
    <property type="entry name" value="Rhomboid"/>
    <property type="match status" value="1"/>
</dbReference>
<keyword evidence="7" id="KW-0645">Protease</keyword>
<keyword evidence="2 5" id="KW-0812">Transmembrane</keyword>
<feature type="domain" description="Peptidase S54 rhomboid" evidence="6">
    <location>
        <begin position="91"/>
        <end position="214"/>
    </location>
</feature>
<dbReference type="InterPro" id="IPR035952">
    <property type="entry name" value="Rhomboid-like_sf"/>
</dbReference>
<gene>
    <name evidence="7" type="ORF">OXH18_10555</name>
</gene>
<keyword evidence="4 5" id="KW-0472">Membrane</keyword>
<dbReference type="GO" id="GO:0006508">
    <property type="term" value="P:proteolysis"/>
    <property type="evidence" value="ECO:0007669"/>
    <property type="project" value="UniProtKB-KW"/>
</dbReference>
<keyword evidence="7" id="KW-0378">Hydrolase</keyword>
<dbReference type="AlphaFoldDB" id="A0A9E9CA51"/>
<keyword evidence="8" id="KW-1185">Reference proteome</keyword>
<dbReference type="GO" id="GO:0004252">
    <property type="term" value="F:serine-type endopeptidase activity"/>
    <property type="evidence" value="ECO:0007669"/>
    <property type="project" value="InterPro"/>
</dbReference>
<dbReference type="GO" id="GO:0016020">
    <property type="term" value="C:membrane"/>
    <property type="evidence" value="ECO:0007669"/>
    <property type="project" value="UniProtKB-SubCell"/>
</dbReference>
<evidence type="ECO:0000313" key="7">
    <source>
        <dbReference type="EMBL" id="WAL62403.1"/>
    </source>
</evidence>
<dbReference type="SUPFAM" id="SSF144091">
    <property type="entry name" value="Rhomboid-like"/>
    <property type="match status" value="1"/>
</dbReference>
<feature type="transmembrane region" description="Helical" evidence="5">
    <location>
        <begin position="154"/>
        <end position="178"/>
    </location>
</feature>
<evidence type="ECO:0000259" key="6">
    <source>
        <dbReference type="Pfam" id="PF01694"/>
    </source>
</evidence>
<reference evidence="7" key="1">
    <citation type="submission" date="2022-12" db="EMBL/GenBank/DDBJ databases">
        <title>Polyphasic identification of a Novel Hot-Spring Cyanobacterium Ocullathermofonsia sinensis gen nov. sp. nov. and Genomic Insights on its Adaptations to the Thermal Habitat.</title>
        <authorList>
            <person name="Daroch M."/>
            <person name="Tang J."/>
            <person name="Jiang Y."/>
        </authorList>
    </citation>
    <scope>NUCLEOTIDE SEQUENCE</scope>
    <source>
        <strain evidence="7">PKUAC-SCTA174</strain>
    </source>
</reference>
<feature type="transmembrane region" description="Helical" evidence="5">
    <location>
        <begin position="93"/>
        <end position="109"/>
    </location>
</feature>
<dbReference type="RefSeq" id="WP_268612743.1">
    <property type="nucleotide sequence ID" value="NZ_CP113797.1"/>
</dbReference>
<keyword evidence="3 5" id="KW-1133">Transmembrane helix</keyword>
<feature type="transmembrane region" description="Helical" evidence="5">
    <location>
        <begin position="31"/>
        <end position="50"/>
    </location>
</feature>
<dbReference type="Proteomes" id="UP001163152">
    <property type="component" value="Chromosome"/>
</dbReference>
<feature type="transmembrane region" description="Helical" evidence="5">
    <location>
        <begin position="199"/>
        <end position="218"/>
    </location>
</feature>
<feature type="transmembrane region" description="Helical" evidence="5">
    <location>
        <begin position="62"/>
        <end position="81"/>
    </location>
</feature>
<feature type="transmembrane region" description="Helical" evidence="5">
    <location>
        <begin position="114"/>
        <end position="134"/>
    </location>
</feature>
<dbReference type="EMBL" id="CP113797">
    <property type="protein sequence ID" value="WAL62403.1"/>
    <property type="molecule type" value="Genomic_DNA"/>
</dbReference>
<evidence type="ECO:0000256" key="1">
    <source>
        <dbReference type="ARBA" id="ARBA00004141"/>
    </source>
</evidence>
<proteinExistence type="predicted"/>
<dbReference type="KEGG" id="tsin:OXH18_10555"/>
<evidence type="ECO:0000256" key="3">
    <source>
        <dbReference type="ARBA" id="ARBA00022989"/>
    </source>
</evidence>
<evidence type="ECO:0000256" key="2">
    <source>
        <dbReference type="ARBA" id="ARBA00022692"/>
    </source>
</evidence>
<dbReference type="Gene3D" id="1.20.1540.10">
    <property type="entry name" value="Rhomboid-like"/>
    <property type="match status" value="1"/>
</dbReference>
<accession>A0A9E9CA51</accession>
<protein>
    <submittedName>
        <fullName evidence="7">Rhomboid family intramembrane serine protease</fullName>
        <ecNumber evidence="7">3.4.21.105</ecNumber>
    </submittedName>
</protein>
<organism evidence="7 8">
    <name type="scientific">Thermocoleostomius sinensis A174</name>
    <dbReference type="NCBI Taxonomy" id="2016057"/>
    <lineage>
        <taxon>Bacteria</taxon>
        <taxon>Bacillati</taxon>
        <taxon>Cyanobacteriota</taxon>
        <taxon>Cyanophyceae</taxon>
        <taxon>Oculatellales</taxon>
        <taxon>Oculatellaceae</taxon>
        <taxon>Thermocoleostomius</taxon>
    </lineage>
</organism>
<comment type="subcellular location">
    <subcellularLocation>
        <location evidence="1">Membrane</location>
        <topology evidence="1">Multi-pass membrane protein</topology>
    </subcellularLocation>
</comment>
<dbReference type="EC" id="3.4.21.105" evidence="7"/>
<evidence type="ECO:0000256" key="4">
    <source>
        <dbReference type="ARBA" id="ARBA00023136"/>
    </source>
</evidence>